<sequence length="142" mass="14485">MVEPLLPPAREIAGYETPREEAPTGPQAQLRAWAADESGCRPGSVPGGLAARRVAAIHLGLPLPAASCGLPADSGGQPSDVRAGGVSLRRPLDLAPGGVYLAAQVALGTGGLLHHRFTLTGDRGPRRSVFCGTVPRVTPGGR</sequence>
<evidence type="ECO:0000313" key="2">
    <source>
        <dbReference type="EMBL" id="CAG7630022.1"/>
    </source>
</evidence>
<dbReference type="AlphaFoldDB" id="A0A9W4E4Z9"/>
<organism evidence="2 3">
    <name type="scientific">Actinacidiphila bryophytorum</name>
    <dbReference type="NCBI Taxonomy" id="1436133"/>
    <lineage>
        <taxon>Bacteria</taxon>
        <taxon>Bacillati</taxon>
        <taxon>Actinomycetota</taxon>
        <taxon>Actinomycetes</taxon>
        <taxon>Kitasatosporales</taxon>
        <taxon>Streptomycetaceae</taxon>
        <taxon>Actinacidiphila</taxon>
    </lineage>
</organism>
<dbReference type="AntiFam" id="ANF00041">
    <property type="entry name" value="Antisense to RNaseP"/>
</dbReference>
<feature type="region of interest" description="Disordered" evidence="1">
    <location>
        <begin position="1"/>
        <end position="25"/>
    </location>
</feature>
<gene>
    <name evidence="2" type="ORF">SBRY_20622</name>
</gene>
<evidence type="ECO:0000313" key="3">
    <source>
        <dbReference type="Proteomes" id="UP001153328"/>
    </source>
</evidence>
<protein>
    <submittedName>
        <fullName evidence="2">Uncharacterized protein</fullName>
    </submittedName>
</protein>
<name>A0A9W4E4Z9_9ACTN</name>
<comment type="caution">
    <text evidence="2">The sequence shown here is derived from an EMBL/GenBank/DDBJ whole genome shotgun (WGS) entry which is preliminary data.</text>
</comment>
<reference evidence="2" key="1">
    <citation type="submission" date="2021-06" db="EMBL/GenBank/DDBJ databases">
        <authorList>
            <person name="Arsene-Ploetze F."/>
        </authorList>
    </citation>
    <scope>NUCLEOTIDE SEQUENCE</scope>
    <source>
        <strain evidence="2">SBRY1</strain>
    </source>
</reference>
<dbReference type="EMBL" id="CAJVAX010000012">
    <property type="protein sequence ID" value="CAG7630022.1"/>
    <property type="molecule type" value="Genomic_DNA"/>
</dbReference>
<keyword evidence="3" id="KW-1185">Reference proteome</keyword>
<dbReference type="Proteomes" id="UP001153328">
    <property type="component" value="Unassembled WGS sequence"/>
</dbReference>
<accession>A0A9W4E4Z9</accession>
<proteinExistence type="predicted"/>
<evidence type="ECO:0000256" key="1">
    <source>
        <dbReference type="SAM" id="MobiDB-lite"/>
    </source>
</evidence>